<dbReference type="GO" id="GO:0004672">
    <property type="term" value="F:protein kinase activity"/>
    <property type="evidence" value="ECO:0007669"/>
    <property type="project" value="InterPro"/>
</dbReference>
<dbReference type="InterPro" id="IPR044715">
    <property type="entry name" value="WDR86-like"/>
</dbReference>
<protein>
    <submittedName>
        <fullName evidence="8">Protein translocase subunit SecA</fullName>
    </submittedName>
</protein>
<evidence type="ECO:0000256" key="4">
    <source>
        <dbReference type="PROSITE-ProRule" id="PRU00175"/>
    </source>
</evidence>
<dbReference type="EMBL" id="BKCP01005405">
    <property type="protein sequence ID" value="GER37718.1"/>
    <property type="molecule type" value="Genomic_DNA"/>
</dbReference>
<keyword evidence="5" id="KW-0853">WD repeat</keyword>
<reference evidence="9" key="1">
    <citation type="journal article" date="2019" name="Curr. Biol.">
        <title>Genome Sequence of Striga asiatica Provides Insight into the Evolution of Plant Parasitism.</title>
        <authorList>
            <person name="Yoshida S."/>
            <person name="Kim S."/>
            <person name="Wafula E.K."/>
            <person name="Tanskanen J."/>
            <person name="Kim Y.M."/>
            <person name="Honaas L."/>
            <person name="Yang Z."/>
            <person name="Spallek T."/>
            <person name="Conn C.E."/>
            <person name="Ichihashi Y."/>
            <person name="Cheong K."/>
            <person name="Cui S."/>
            <person name="Der J.P."/>
            <person name="Gundlach H."/>
            <person name="Jiao Y."/>
            <person name="Hori C."/>
            <person name="Ishida J.K."/>
            <person name="Kasahara H."/>
            <person name="Kiba T."/>
            <person name="Kim M.S."/>
            <person name="Koo N."/>
            <person name="Laohavisit A."/>
            <person name="Lee Y.H."/>
            <person name="Lumba S."/>
            <person name="McCourt P."/>
            <person name="Mortimer J.C."/>
            <person name="Mutuku J.M."/>
            <person name="Nomura T."/>
            <person name="Sasaki-Sekimoto Y."/>
            <person name="Seto Y."/>
            <person name="Wang Y."/>
            <person name="Wakatake T."/>
            <person name="Sakakibara H."/>
            <person name="Demura T."/>
            <person name="Yamaguchi S."/>
            <person name="Yoneyama K."/>
            <person name="Manabe R.I."/>
            <person name="Nelson D.C."/>
            <person name="Schulman A.H."/>
            <person name="Timko M.P."/>
            <person name="dePamphilis C.W."/>
            <person name="Choi D."/>
            <person name="Shirasu K."/>
        </authorList>
    </citation>
    <scope>NUCLEOTIDE SEQUENCE [LARGE SCALE GENOMIC DNA]</scope>
    <source>
        <strain evidence="9">cv. UVA1</strain>
    </source>
</reference>
<accession>A0A5A7PYR7</accession>
<dbReference type="InterPro" id="IPR000719">
    <property type="entry name" value="Prot_kinase_dom"/>
</dbReference>
<gene>
    <name evidence="8" type="ORF">STAS_14145</name>
</gene>
<dbReference type="PANTHER" id="PTHR44489:SF11">
    <property type="entry name" value="WD REPEAT DOMAIN 86"/>
    <property type="match status" value="1"/>
</dbReference>
<dbReference type="SUPFAM" id="SSF50978">
    <property type="entry name" value="WD40 repeat-like"/>
    <property type="match status" value="1"/>
</dbReference>
<dbReference type="SUPFAM" id="SSF57850">
    <property type="entry name" value="RING/U-box"/>
    <property type="match status" value="1"/>
</dbReference>
<evidence type="ECO:0000256" key="5">
    <source>
        <dbReference type="PROSITE-ProRule" id="PRU00221"/>
    </source>
</evidence>
<keyword evidence="2 4" id="KW-0863">Zinc-finger</keyword>
<dbReference type="InterPro" id="IPR001680">
    <property type="entry name" value="WD40_rpt"/>
</dbReference>
<dbReference type="InterPro" id="IPR027370">
    <property type="entry name" value="Znf-RING_euk"/>
</dbReference>
<proteinExistence type="predicted"/>
<evidence type="ECO:0000256" key="2">
    <source>
        <dbReference type="ARBA" id="ARBA00022771"/>
    </source>
</evidence>
<dbReference type="SMART" id="SM00184">
    <property type="entry name" value="RING"/>
    <property type="match status" value="1"/>
</dbReference>
<dbReference type="GO" id="GO:0005524">
    <property type="term" value="F:ATP binding"/>
    <property type="evidence" value="ECO:0007669"/>
    <property type="project" value="InterPro"/>
</dbReference>
<dbReference type="GO" id="GO:0008270">
    <property type="term" value="F:zinc ion binding"/>
    <property type="evidence" value="ECO:0007669"/>
    <property type="project" value="UniProtKB-KW"/>
</dbReference>
<dbReference type="Proteomes" id="UP000325081">
    <property type="component" value="Unassembled WGS sequence"/>
</dbReference>
<dbReference type="InterPro" id="IPR013083">
    <property type="entry name" value="Znf_RING/FYVE/PHD"/>
</dbReference>
<dbReference type="SMART" id="SM00320">
    <property type="entry name" value="WD40"/>
    <property type="match status" value="4"/>
</dbReference>
<evidence type="ECO:0000259" key="6">
    <source>
        <dbReference type="PROSITE" id="PS50011"/>
    </source>
</evidence>
<dbReference type="PANTHER" id="PTHR44489">
    <property type="match status" value="1"/>
</dbReference>
<dbReference type="InterPro" id="IPR011009">
    <property type="entry name" value="Kinase-like_dom_sf"/>
</dbReference>
<dbReference type="Gene3D" id="3.30.40.10">
    <property type="entry name" value="Zinc/RING finger domain, C3HC4 (zinc finger)"/>
    <property type="match status" value="1"/>
</dbReference>
<evidence type="ECO:0000256" key="3">
    <source>
        <dbReference type="ARBA" id="ARBA00022833"/>
    </source>
</evidence>
<feature type="repeat" description="WD" evidence="5">
    <location>
        <begin position="610"/>
        <end position="632"/>
    </location>
</feature>
<dbReference type="AlphaFoldDB" id="A0A5A7PYR7"/>
<dbReference type="PROSITE" id="PS50011">
    <property type="entry name" value="PROTEIN_KINASE_DOM"/>
    <property type="match status" value="1"/>
</dbReference>
<dbReference type="Gene3D" id="2.130.10.10">
    <property type="entry name" value="YVTN repeat-like/Quinoprotein amine dehydrogenase"/>
    <property type="match status" value="1"/>
</dbReference>
<dbReference type="InterPro" id="IPR036322">
    <property type="entry name" value="WD40_repeat_dom_sf"/>
</dbReference>
<dbReference type="SUPFAM" id="SSF56112">
    <property type="entry name" value="Protein kinase-like (PK-like)"/>
    <property type="match status" value="1"/>
</dbReference>
<dbReference type="Pfam" id="PF00400">
    <property type="entry name" value="WD40"/>
    <property type="match status" value="2"/>
</dbReference>
<dbReference type="InterPro" id="IPR001841">
    <property type="entry name" value="Znf_RING"/>
</dbReference>
<keyword evidence="9" id="KW-1185">Reference proteome</keyword>
<feature type="domain" description="RING-type" evidence="7">
    <location>
        <begin position="9"/>
        <end position="54"/>
    </location>
</feature>
<feature type="domain" description="Protein kinase" evidence="6">
    <location>
        <begin position="91"/>
        <end position="466"/>
    </location>
</feature>
<dbReference type="InterPro" id="IPR015943">
    <property type="entry name" value="WD40/YVTN_repeat-like_dom_sf"/>
</dbReference>
<dbReference type="PROSITE" id="PS50082">
    <property type="entry name" value="WD_REPEATS_2"/>
    <property type="match status" value="1"/>
</dbReference>
<dbReference type="PROSITE" id="PS50089">
    <property type="entry name" value="ZF_RING_2"/>
    <property type="match status" value="1"/>
</dbReference>
<dbReference type="OrthoDB" id="674604at2759"/>
<name>A0A5A7PYR7_STRAF</name>
<dbReference type="Pfam" id="PF13445">
    <property type="entry name" value="zf-RING_UBOX"/>
    <property type="match status" value="1"/>
</dbReference>
<keyword evidence="3" id="KW-0862">Zinc</keyword>
<evidence type="ECO:0000313" key="8">
    <source>
        <dbReference type="EMBL" id="GER37718.1"/>
    </source>
</evidence>
<evidence type="ECO:0000313" key="9">
    <source>
        <dbReference type="Proteomes" id="UP000325081"/>
    </source>
</evidence>
<evidence type="ECO:0000259" key="7">
    <source>
        <dbReference type="PROSITE" id="PS50089"/>
    </source>
</evidence>
<organism evidence="8 9">
    <name type="scientific">Striga asiatica</name>
    <name type="common">Asiatic witchweed</name>
    <name type="synonym">Buchnera asiatica</name>
    <dbReference type="NCBI Taxonomy" id="4170"/>
    <lineage>
        <taxon>Eukaryota</taxon>
        <taxon>Viridiplantae</taxon>
        <taxon>Streptophyta</taxon>
        <taxon>Embryophyta</taxon>
        <taxon>Tracheophyta</taxon>
        <taxon>Spermatophyta</taxon>
        <taxon>Magnoliopsida</taxon>
        <taxon>eudicotyledons</taxon>
        <taxon>Gunneridae</taxon>
        <taxon>Pentapetalae</taxon>
        <taxon>asterids</taxon>
        <taxon>lamiids</taxon>
        <taxon>Lamiales</taxon>
        <taxon>Orobanchaceae</taxon>
        <taxon>Buchnereae</taxon>
        <taxon>Striga</taxon>
    </lineage>
</organism>
<sequence>MEEVEPPECPVCLQPYDAVASIPRVLTCGHTTCEACLKQLLRPFPNTLRCTVCTILVKIPNSLSALPKNLDLLHFSSTFQLRGPAKDEKTNSPSSPLGNGKIRSVLFPSNAKSWPYEFFCKWKRWVVPKECISIEKREVLKSFESDRVMGFVLREKENVGLVKVGIFVNDEEDSKLFRPSYESVIMTVMYGMEEDDRHDLSIMLNAAYNTSHVGKAYGFWLNEDDNSVYMVWQKFTSSNLTKFVLTEKDDEEERLSRDEISGLCMLGMEICEIISRVHSEGLVIGCLSVSSFGFDDFGHVCIDLSEVLNSSIRVRTTLKRASKDLQVNLKSSLLDENGVFISPEMLLLFIDKAGFGLVSENSRYVVGYASDVWSVASLLAWLIVGSSFVEEMEIFLQYVVNAIKDEKCCDYSSLYISWMEKIAELLKHRLGSCCDSLCEMLCKCLEFDPENRLDVTELWKCLRELIVKPQFDIGPGLRQNVKKENPINRILLGEMCDIVKEIDKELKHFMKVNDENDEADAELRVDRDIVEGFSSGHFKCIEMRGHLDCVTSLAVGEQPLCISGDNEGIICIWKADFPFSESPMKKIFEKKDWRFSGIHAMAVYVSNGVLFSGSWDGTVRLWSLIDHSPLTVLGEGKFGNVGSVLSLSADRDMLFVGHENGSVKIWHNDVLLKSTQTHKGAVFSVGKNGKWLFSGGWDKSINVQEISEDVSGVDVIAVGSIPCNSTITSLVYCNGKLFVAQADSVIKV</sequence>
<comment type="caution">
    <text evidence="8">The sequence shown here is derived from an EMBL/GenBank/DDBJ whole genome shotgun (WGS) entry which is preliminary data.</text>
</comment>
<dbReference type="Gene3D" id="1.10.510.10">
    <property type="entry name" value="Transferase(Phosphotransferase) domain 1"/>
    <property type="match status" value="1"/>
</dbReference>
<keyword evidence="1" id="KW-0479">Metal-binding</keyword>
<evidence type="ECO:0000256" key="1">
    <source>
        <dbReference type="ARBA" id="ARBA00022723"/>
    </source>
</evidence>